<dbReference type="AlphaFoldDB" id="A0A5C6ALZ0"/>
<sequence>MTVKRSQTAAGFTFPAIPSVADATTAYSLGREPQVNIARRRQQAAERRQIASGPPRAVGYTKRFMLSLLRSFWADSLAETWGWHPMLYAVAAPQLSELTRGALASPRPQAMLFNHFVVGLENKYPLPLPKSREAMIAMWISRHLFSARSERRGYVFLTLSIAVRHRRTGRR</sequence>
<keyword evidence="2" id="KW-1185">Reference proteome</keyword>
<dbReference type="Proteomes" id="UP000320176">
    <property type="component" value="Unassembled WGS sequence"/>
</dbReference>
<protein>
    <submittedName>
        <fullName evidence="1">Uncharacterized protein</fullName>
    </submittedName>
</protein>
<evidence type="ECO:0000313" key="2">
    <source>
        <dbReference type="Proteomes" id="UP000320176"/>
    </source>
</evidence>
<proteinExistence type="predicted"/>
<organism evidence="1 2">
    <name type="scientific">Stieleria varia</name>
    <dbReference type="NCBI Taxonomy" id="2528005"/>
    <lineage>
        <taxon>Bacteria</taxon>
        <taxon>Pseudomonadati</taxon>
        <taxon>Planctomycetota</taxon>
        <taxon>Planctomycetia</taxon>
        <taxon>Pirellulales</taxon>
        <taxon>Pirellulaceae</taxon>
        <taxon>Stieleria</taxon>
    </lineage>
</organism>
<accession>A0A5C6ALZ0</accession>
<evidence type="ECO:0000313" key="1">
    <source>
        <dbReference type="EMBL" id="TWU01073.1"/>
    </source>
</evidence>
<dbReference type="EMBL" id="SJPN01000005">
    <property type="protein sequence ID" value="TWU01073.1"/>
    <property type="molecule type" value="Genomic_DNA"/>
</dbReference>
<comment type="caution">
    <text evidence="1">The sequence shown here is derived from an EMBL/GenBank/DDBJ whole genome shotgun (WGS) entry which is preliminary data.</text>
</comment>
<name>A0A5C6ALZ0_9BACT</name>
<reference evidence="1 2" key="1">
    <citation type="submission" date="2019-02" db="EMBL/GenBank/DDBJ databases">
        <title>Deep-cultivation of Planctomycetes and their phenomic and genomic characterization uncovers novel biology.</title>
        <authorList>
            <person name="Wiegand S."/>
            <person name="Jogler M."/>
            <person name="Boedeker C."/>
            <person name="Pinto D."/>
            <person name="Vollmers J."/>
            <person name="Rivas-Marin E."/>
            <person name="Kohn T."/>
            <person name="Peeters S.H."/>
            <person name="Heuer A."/>
            <person name="Rast P."/>
            <person name="Oberbeckmann S."/>
            <person name="Bunk B."/>
            <person name="Jeske O."/>
            <person name="Meyerdierks A."/>
            <person name="Storesund J.E."/>
            <person name="Kallscheuer N."/>
            <person name="Luecker S."/>
            <person name="Lage O.M."/>
            <person name="Pohl T."/>
            <person name="Merkel B.J."/>
            <person name="Hornburger P."/>
            <person name="Mueller R.-W."/>
            <person name="Bruemmer F."/>
            <person name="Labrenz M."/>
            <person name="Spormann A.M."/>
            <person name="Op Den Camp H."/>
            <person name="Overmann J."/>
            <person name="Amann R."/>
            <person name="Jetten M.S.M."/>
            <person name="Mascher T."/>
            <person name="Medema M.H."/>
            <person name="Devos D.P."/>
            <person name="Kaster A.-K."/>
            <person name="Ovreas L."/>
            <person name="Rohde M."/>
            <person name="Galperin M.Y."/>
            <person name="Jogler C."/>
        </authorList>
    </citation>
    <scope>NUCLEOTIDE SEQUENCE [LARGE SCALE GENOMIC DNA]</scope>
    <source>
        <strain evidence="1 2">Pla52n</strain>
    </source>
</reference>
<gene>
    <name evidence="1" type="ORF">Pla52n_44440</name>
</gene>